<protein>
    <submittedName>
        <fullName evidence="6">Type IV pilus assembly protein PilY1</fullName>
    </submittedName>
</protein>
<reference evidence="6 7" key="1">
    <citation type="submission" date="2018-06" db="EMBL/GenBank/DDBJ databases">
        <title>Freshwater and sediment microbial communities from various areas in North America, analyzing microbe dynamics in response to fracking.</title>
        <authorList>
            <person name="Lamendella R."/>
        </authorList>
    </citation>
    <scope>NUCLEOTIDE SEQUENCE [LARGE SCALE GENOMIC DNA]</scope>
    <source>
        <strain evidence="6 7">114J</strain>
    </source>
</reference>
<accession>A0A366GRS0</accession>
<evidence type="ECO:0000259" key="5">
    <source>
        <dbReference type="Pfam" id="PF05567"/>
    </source>
</evidence>
<dbReference type="InterPro" id="IPR008707">
    <property type="entry name" value="B-propeller_PilY1"/>
</dbReference>
<evidence type="ECO:0000256" key="4">
    <source>
        <dbReference type="SAM" id="SignalP"/>
    </source>
</evidence>
<feature type="domain" description="PilY1 beta-propeller" evidence="5">
    <location>
        <begin position="661"/>
        <end position="1026"/>
    </location>
</feature>
<dbReference type="EMBL" id="QNRO01000010">
    <property type="protein sequence ID" value="RBP29198.1"/>
    <property type="molecule type" value="Genomic_DNA"/>
</dbReference>
<keyword evidence="2" id="KW-0106">Calcium</keyword>
<comment type="caution">
    <text evidence="6">The sequence shown here is derived from an EMBL/GenBank/DDBJ whole genome shotgun (WGS) entry which is preliminary data.</text>
</comment>
<feature type="chain" id="PRO_5017017497" evidence="4">
    <location>
        <begin position="25"/>
        <end position="1184"/>
    </location>
</feature>
<feature type="region of interest" description="Disordered" evidence="3">
    <location>
        <begin position="373"/>
        <end position="393"/>
    </location>
</feature>
<keyword evidence="4" id="KW-0732">Signal</keyword>
<sequence length="1184" mass="128114">MRRIKSKLTAFAAGFCLSLSTAQAVEIAESPLFVTNTAEPNILFILDDSGSMRWGFVPDGLVDDISVDLNPVQKSDDETLCPGRGTYAGVQTCIFPVEGKKAALSHTTNPLYYNPGKIYTPPMKGDGTRYPNANYTNAKIDGYDSSNADAITVNLSDDYRAIMDPFYRYLDFCEGYLGESGNCDKESGVYRGFVIGATTTTADGKSGDAGFYFDFTGGDSCSSAPFPDSCFSEALSPSTDAEKQNFANWFSYYRTRQLLSKAGVTSAFIDQSENMRVGYGAINESGTIVRGVKPFSGDSRGQFFQWLHGTDAVGGTYLRSALQDAGNYYSRSLDATDNPWRTDTESQENPEYVECRQSFTILMTDGYWDQKDDDLEAVGDQDGTEGLSLTGPSGRSYKYVPADPFQADAENTLADVAMRFWKNDLQTNIVNRVPTSDQNPAFWQHMNTYGVGLGVSGTVDPKDAYDAISISSAIAWPDPTAQDAQKSAKIDDLLHASVNSRGRFFSAADPTTFGDELAETIGQITEAVGSASGITFDTATLEEDSLMFSARFDSSHWQGDLDARPLIYNPGDTEPTVGNRVWSAAEKLDAGVPDDRVIITYSGSVGTPFRWGSLNASQQADLAFGAQTAEEIPVLGGDRLSYVRGDRSKEGDDFRVRASRLGDIVHSTPVRVARPASVWPDTEQFGAVTNRYSDFRAAKADRTPIIYVGANDGMLHGFKATEDGGQELLAYVPASVYSSAPSEGLHHLTSLGYSHQYYVDLSPLVTDVFTKGRSADGTVTSSRDWRTVLFGGLRAGGRGVFALDVTDPASFSESNAEQLALWEFSYNSADSRKHLGYSIQPPQVALADWGGNQSDYRWTAFISNGYNSDTESTGFFMLDIEGGIDGAWVEGTDFKYIEFSTSGGGLSPLTLYDSNSDKIVDRVYAGDTVGRLWSAAKTNQGWGGAHISSNSLVPLFTTPDVGSPAAKQPITAAPMVIPNAGQKPASNQGPDVYVIFGTGKYLGLGDISDNRQQALYAVRDVGTGGRTITDLGERQLNEYQNYQDSGFDILLSEAPTTSSSDDNGWYVDLFEQGERIYLTPQVRGEYIFTTSIIPSTNPCLAGGESRIMAFGLDGYTPNKAVFRSLPFAASAFKKIDGIANPAAFLGDFMFTPTSGGGEPDVEGVDVGNVSDELGRQGWQELIED</sequence>
<name>A0A366GRS0_9GAMM</name>
<evidence type="ECO:0000313" key="6">
    <source>
        <dbReference type="EMBL" id="RBP29198.1"/>
    </source>
</evidence>
<proteinExistence type="predicted"/>
<dbReference type="Pfam" id="PF05567">
    <property type="entry name" value="T4P_PilY1"/>
    <property type="match status" value="1"/>
</dbReference>
<evidence type="ECO:0000256" key="3">
    <source>
        <dbReference type="SAM" id="MobiDB-lite"/>
    </source>
</evidence>
<dbReference type="RefSeq" id="WP_113862834.1">
    <property type="nucleotide sequence ID" value="NZ_QNRO01000010.1"/>
</dbReference>
<evidence type="ECO:0000256" key="1">
    <source>
        <dbReference type="ARBA" id="ARBA00022723"/>
    </source>
</evidence>
<feature type="compositionally biased region" description="Acidic residues" evidence="3">
    <location>
        <begin position="373"/>
        <end position="383"/>
    </location>
</feature>
<keyword evidence="1" id="KW-0479">Metal-binding</keyword>
<dbReference type="GO" id="GO:0046872">
    <property type="term" value="F:metal ion binding"/>
    <property type="evidence" value="ECO:0007669"/>
    <property type="project" value="UniProtKB-KW"/>
</dbReference>
<feature type="signal peptide" evidence="4">
    <location>
        <begin position="1"/>
        <end position="24"/>
    </location>
</feature>
<gene>
    <name evidence="6" type="ORF">DET50_11097</name>
</gene>
<organism evidence="6 7">
    <name type="scientific">Marinobacter pelagius</name>
    <dbReference type="NCBI Taxonomy" id="379482"/>
    <lineage>
        <taxon>Bacteria</taxon>
        <taxon>Pseudomonadati</taxon>
        <taxon>Pseudomonadota</taxon>
        <taxon>Gammaproteobacteria</taxon>
        <taxon>Pseudomonadales</taxon>
        <taxon>Marinobacteraceae</taxon>
        <taxon>Marinobacter</taxon>
    </lineage>
</organism>
<dbReference type="AlphaFoldDB" id="A0A366GRS0"/>
<dbReference type="Proteomes" id="UP000252995">
    <property type="component" value="Unassembled WGS sequence"/>
</dbReference>
<dbReference type="OrthoDB" id="7156875at2"/>
<evidence type="ECO:0000256" key="2">
    <source>
        <dbReference type="ARBA" id="ARBA00022837"/>
    </source>
</evidence>
<evidence type="ECO:0000313" key="7">
    <source>
        <dbReference type="Proteomes" id="UP000252995"/>
    </source>
</evidence>